<feature type="compositionally biased region" description="Basic and acidic residues" evidence="1">
    <location>
        <begin position="181"/>
        <end position="203"/>
    </location>
</feature>
<keyword evidence="3" id="KW-1185">Reference proteome</keyword>
<dbReference type="EMBL" id="JADGJD010001926">
    <property type="protein sequence ID" value="KAJ3036533.1"/>
    <property type="molecule type" value="Genomic_DNA"/>
</dbReference>
<comment type="caution">
    <text evidence="2">The sequence shown here is derived from an EMBL/GenBank/DDBJ whole genome shotgun (WGS) entry which is preliminary data.</text>
</comment>
<feature type="region of interest" description="Disordered" evidence="1">
    <location>
        <begin position="166"/>
        <end position="203"/>
    </location>
</feature>
<gene>
    <name evidence="2" type="ORF">HK097_003809</name>
</gene>
<organism evidence="2 3">
    <name type="scientific">Rhizophlyctis rosea</name>
    <dbReference type="NCBI Taxonomy" id="64517"/>
    <lineage>
        <taxon>Eukaryota</taxon>
        <taxon>Fungi</taxon>
        <taxon>Fungi incertae sedis</taxon>
        <taxon>Chytridiomycota</taxon>
        <taxon>Chytridiomycota incertae sedis</taxon>
        <taxon>Chytridiomycetes</taxon>
        <taxon>Rhizophlyctidales</taxon>
        <taxon>Rhizophlyctidaceae</taxon>
        <taxon>Rhizophlyctis</taxon>
    </lineage>
</organism>
<evidence type="ECO:0000313" key="2">
    <source>
        <dbReference type="EMBL" id="KAJ3036533.1"/>
    </source>
</evidence>
<sequence>MCNTLKSIKYRVTQFGESVKATDNEQYKKIIEMLSGVIDEVSIPGGTATVDGITAELNRVNLQYNELKKKNEETTSYLRRNLNIVKAHQKQITAFEKLLIQATKTRHHLMSVIENLKKDGKQSDHVASLFRTKWHEAEAAVDLLRLEVTLLGLEIQRLHRDQHGTEGLARGFDGEDEEVEGPEKEEVDKGEELCEGGKEGPAL</sequence>
<proteinExistence type="predicted"/>
<evidence type="ECO:0000256" key="1">
    <source>
        <dbReference type="SAM" id="MobiDB-lite"/>
    </source>
</evidence>
<reference evidence="2" key="1">
    <citation type="submission" date="2020-05" db="EMBL/GenBank/DDBJ databases">
        <title>Phylogenomic resolution of chytrid fungi.</title>
        <authorList>
            <person name="Stajich J.E."/>
            <person name="Amses K."/>
            <person name="Simmons R."/>
            <person name="Seto K."/>
            <person name="Myers J."/>
            <person name="Bonds A."/>
            <person name="Quandt C.A."/>
            <person name="Barry K."/>
            <person name="Liu P."/>
            <person name="Grigoriev I."/>
            <person name="Longcore J.E."/>
            <person name="James T.Y."/>
        </authorList>
    </citation>
    <scope>NUCLEOTIDE SEQUENCE</scope>
    <source>
        <strain evidence="2">JEL0318</strain>
    </source>
</reference>
<dbReference type="AlphaFoldDB" id="A0AAD5X0E3"/>
<protein>
    <submittedName>
        <fullName evidence="2">Uncharacterized protein</fullName>
    </submittedName>
</protein>
<dbReference type="Proteomes" id="UP001212841">
    <property type="component" value="Unassembled WGS sequence"/>
</dbReference>
<evidence type="ECO:0000313" key="3">
    <source>
        <dbReference type="Proteomes" id="UP001212841"/>
    </source>
</evidence>
<accession>A0AAD5X0E3</accession>
<name>A0AAD5X0E3_9FUNG</name>